<comment type="caution">
    <text evidence="2">The sequence shown here is derived from an EMBL/GenBank/DDBJ whole genome shotgun (WGS) entry which is preliminary data.</text>
</comment>
<feature type="transmembrane region" description="Helical" evidence="1">
    <location>
        <begin position="7"/>
        <end position="27"/>
    </location>
</feature>
<protein>
    <submittedName>
        <fullName evidence="2">DUF2937 family protein</fullName>
    </submittedName>
</protein>
<dbReference type="Pfam" id="PF11157">
    <property type="entry name" value="DUF2937"/>
    <property type="match status" value="1"/>
</dbReference>
<evidence type="ECO:0000313" key="3">
    <source>
        <dbReference type="Proteomes" id="UP001521137"/>
    </source>
</evidence>
<feature type="transmembrane region" description="Helical" evidence="1">
    <location>
        <begin position="136"/>
        <end position="163"/>
    </location>
</feature>
<keyword evidence="1" id="KW-1133">Transmembrane helix</keyword>
<dbReference type="Proteomes" id="UP001521137">
    <property type="component" value="Unassembled WGS sequence"/>
</dbReference>
<dbReference type="PIRSF" id="PIRSF029393">
    <property type="entry name" value="UCP029393"/>
    <property type="match status" value="1"/>
</dbReference>
<keyword evidence="1" id="KW-0472">Membrane</keyword>
<organism evidence="2 3">
    <name type="scientific">Paraglaciecola algarum</name>
    <dbReference type="NCBI Taxonomy" id="3050085"/>
    <lineage>
        <taxon>Bacteria</taxon>
        <taxon>Pseudomonadati</taxon>
        <taxon>Pseudomonadota</taxon>
        <taxon>Gammaproteobacteria</taxon>
        <taxon>Alteromonadales</taxon>
        <taxon>Alteromonadaceae</taxon>
        <taxon>Paraglaciecola</taxon>
    </lineage>
</organism>
<dbReference type="EMBL" id="JAKGAS010000008">
    <property type="protein sequence ID" value="MCF2949500.1"/>
    <property type="molecule type" value="Genomic_DNA"/>
</dbReference>
<keyword evidence="1" id="KW-0812">Transmembrane</keyword>
<accession>A0ABS9DAU3</accession>
<reference evidence="2 3" key="1">
    <citation type="submission" date="2022-01" db="EMBL/GenBank/DDBJ databases">
        <title>Paraglaciecola sp. G1-23.</title>
        <authorList>
            <person name="Jin M.S."/>
            <person name="Han D.M."/>
            <person name="Kim H.M."/>
            <person name="Jeon C.O."/>
        </authorList>
    </citation>
    <scope>NUCLEOTIDE SEQUENCE [LARGE SCALE GENOMIC DNA]</scope>
    <source>
        <strain evidence="2 3">G1-23</strain>
    </source>
</reference>
<dbReference type="InterPro" id="IPR016917">
    <property type="entry name" value="UCP029393"/>
</dbReference>
<dbReference type="InterPro" id="IPR022584">
    <property type="entry name" value="DUF2937"/>
</dbReference>
<evidence type="ECO:0000256" key="1">
    <source>
        <dbReference type="SAM" id="Phobius"/>
    </source>
</evidence>
<dbReference type="RefSeq" id="WP_235313598.1">
    <property type="nucleotide sequence ID" value="NZ_JAKGAS010000008.1"/>
</dbReference>
<proteinExistence type="predicted"/>
<gene>
    <name evidence="2" type="ORF">L0668_15375</name>
</gene>
<sequence length="169" mass="19087">MKFITDYFRLILFCSGLLMGIQIPAVVDQYQKRVDAHLVEAKELIAGFQQTADKYFNGDMSALVAHYEKSDDVIFRDDAKNIRFMSDRLNLLKAELAALQQSSIFRTSHVLLTPDSKILKETMQQYSYVILINPVALVWGLVSGFLVAALLDVIFGMLGYVFVGRKKVA</sequence>
<evidence type="ECO:0000313" key="2">
    <source>
        <dbReference type="EMBL" id="MCF2949500.1"/>
    </source>
</evidence>
<name>A0ABS9DAU3_9ALTE</name>
<keyword evidence="3" id="KW-1185">Reference proteome</keyword>